<protein>
    <submittedName>
        <fullName evidence="1">Uncharacterized protein</fullName>
    </submittedName>
</protein>
<dbReference type="OrthoDB" id="125120at2759"/>
<gene>
    <name evidence="1" type="ORF">F444_08970</name>
</gene>
<comment type="caution">
    <text evidence="1">The sequence shown here is derived from an EMBL/GenBank/DDBJ whole genome shotgun (WGS) entry which is preliminary data.</text>
</comment>
<evidence type="ECO:0000313" key="1">
    <source>
        <dbReference type="EMBL" id="ETO75480.1"/>
    </source>
</evidence>
<sequence length="66" mass="7456">MGDALDKGGQLHRLRRTFSNKELNTVWSIITVKNWMLATEMEAGTLHIANLALVEPQIKNQVSSFM</sequence>
<dbReference type="Proteomes" id="UP000028582">
    <property type="component" value="Unassembled WGS sequence"/>
</dbReference>
<dbReference type="EMBL" id="ANJA01001661">
    <property type="protein sequence ID" value="ETO75480.1"/>
    <property type="molecule type" value="Genomic_DNA"/>
</dbReference>
<organism evidence="1 2">
    <name type="scientific">Phytophthora nicotianae P1976</name>
    <dbReference type="NCBI Taxonomy" id="1317066"/>
    <lineage>
        <taxon>Eukaryota</taxon>
        <taxon>Sar</taxon>
        <taxon>Stramenopiles</taxon>
        <taxon>Oomycota</taxon>
        <taxon>Peronosporomycetes</taxon>
        <taxon>Peronosporales</taxon>
        <taxon>Peronosporaceae</taxon>
        <taxon>Phytophthora</taxon>
    </lineage>
</organism>
<name>A0A081A9B9_PHYNI</name>
<evidence type="ECO:0000313" key="2">
    <source>
        <dbReference type="Proteomes" id="UP000028582"/>
    </source>
</evidence>
<dbReference type="AlphaFoldDB" id="A0A081A9B9"/>
<feature type="non-terminal residue" evidence="1">
    <location>
        <position position="66"/>
    </location>
</feature>
<proteinExistence type="predicted"/>
<accession>A0A081A9B9</accession>
<reference evidence="1 2" key="1">
    <citation type="submission" date="2013-11" db="EMBL/GenBank/DDBJ databases">
        <title>The Genome Sequence of Phytophthora parasitica P1976.</title>
        <authorList>
            <consortium name="The Broad Institute Genomics Platform"/>
            <person name="Russ C."/>
            <person name="Tyler B."/>
            <person name="Panabieres F."/>
            <person name="Shan W."/>
            <person name="Tripathy S."/>
            <person name="Grunwald N."/>
            <person name="Machado M."/>
            <person name="Johnson C.S."/>
            <person name="Walker B."/>
            <person name="Young S."/>
            <person name="Zeng Q."/>
            <person name="Gargeya S."/>
            <person name="Fitzgerald M."/>
            <person name="Haas B."/>
            <person name="Abouelleil A."/>
            <person name="Allen A.W."/>
            <person name="Alvarado L."/>
            <person name="Arachchi H.M."/>
            <person name="Berlin A.M."/>
            <person name="Chapman S.B."/>
            <person name="Gainer-Dewar J."/>
            <person name="Goldberg J."/>
            <person name="Griggs A."/>
            <person name="Gujja S."/>
            <person name="Hansen M."/>
            <person name="Howarth C."/>
            <person name="Imamovic A."/>
            <person name="Ireland A."/>
            <person name="Larimer J."/>
            <person name="McCowan C."/>
            <person name="Murphy C."/>
            <person name="Pearson M."/>
            <person name="Poon T.W."/>
            <person name="Priest M."/>
            <person name="Roberts A."/>
            <person name="Saif S."/>
            <person name="Shea T."/>
            <person name="Sisk P."/>
            <person name="Sykes S."/>
            <person name="Wortman J."/>
            <person name="Nusbaum C."/>
            <person name="Birren B."/>
        </authorList>
    </citation>
    <scope>NUCLEOTIDE SEQUENCE [LARGE SCALE GENOMIC DNA]</scope>
    <source>
        <strain evidence="1 2">P1976</strain>
    </source>
</reference>